<sequence length="532" mass="60638">MMKKKFIPLFILLFYMLNINSQEFTHPGLLHSESSLKRIRELVRNEIQPAYGSFNIMRGMPEGKADYCIKGPFETISRAGRYGYTKDPCERDFNAAYYNAILWIVTGKEPHADKAMEIIRAYASTLKKIEGPDDPLCAGLQGFMLVNAAEIMRYTYTADKYTNGWDAKDTPKVESMFRDVFQPILTTFYNTKPYTNGNWGIAVTKAQMAFGVFLNDKKLYEDAIEFFLKGHDNGTLPNYVAESGQIQESGRDQQHAMLGLGCLSEIAEIAWTQGRDLYSALDNRLMKGYEYLAKSNLGYEVPFFTWKDITGKYSNWTTLGEEGMGRFRSLFEIAYNHYVERKGLEMPYTQIVLGMIRPEGPGFTCDNPGFGSLLFYLGKDLNERKVPGQINEDLSQLEGWAFANCSYKQVDNLMSFVSSGINMQKKRISYQAGNYPYIAVKAPKIPTSANKDWLQLSYSVASAPEFWKLDSDKAKKIGKDIYVFKITDYLSNNGTHFTERPTNITLILNFGNIGNEPVIVEWIRSFEKLEDI</sequence>
<evidence type="ECO:0000256" key="2">
    <source>
        <dbReference type="ARBA" id="ARBA00023239"/>
    </source>
</evidence>
<gene>
    <name evidence="4" type="ORF">BcellWH2_04827</name>
</gene>
<keyword evidence="1" id="KW-0732">Signal</keyword>
<dbReference type="Pfam" id="PF05426">
    <property type="entry name" value="Alginate_lyase"/>
    <property type="match status" value="1"/>
</dbReference>
<reference evidence="4 5" key="1">
    <citation type="journal article" date="2015" name="Science">
        <title>Genetic determinants of in vivo fitness and diet responsiveness in multiple human gut Bacteroides.</title>
        <authorList>
            <person name="Wu M."/>
            <person name="McNulty N.P."/>
            <person name="Rodionov D.A."/>
            <person name="Khoroshkin M.S."/>
            <person name="Griffin N.W."/>
            <person name="Cheng J."/>
            <person name="Latreille P."/>
            <person name="Kerstetter R.A."/>
            <person name="Terrapon N."/>
            <person name="Henrissat B."/>
            <person name="Osterman A.L."/>
            <person name="Gordon J.I."/>
        </authorList>
    </citation>
    <scope>NUCLEOTIDE SEQUENCE [LARGE SCALE GENOMIC DNA]</scope>
    <source>
        <strain evidence="4 5">WH2</strain>
    </source>
</reference>
<evidence type="ECO:0000256" key="1">
    <source>
        <dbReference type="ARBA" id="ARBA00022729"/>
    </source>
</evidence>
<dbReference type="KEGG" id="bcel:BcellWH2_04827"/>
<dbReference type="PATRIC" id="fig|246787.4.peg.4982"/>
<dbReference type="EMBL" id="CP012801">
    <property type="protein sequence ID" value="ALJ62036.1"/>
    <property type="molecule type" value="Genomic_DNA"/>
</dbReference>
<organism evidence="4 5">
    <name type="scientific">Bacteroides cellulosilyticus</name>
    <dbReference type="NCBI Taxonomy" id="246787"/>
    <lineage>
        <taxon>Bacteria</taxon>
        <taxon>Pseudomonadati</taxon>
        <taxon>Bacteroidota</taxon>
        <taxon>Bacteroidia</taxon>
        <taxon>Bacteroidales</taxon>
        <taxon>Bacteroidaceae</taxon>
        <taxon>Bacteroides</taxon>
    </lineage>
</organism>
<name>A0A0P0GUF5_9BACE</name>
<dbReference type="Gene3D" id="1.50.10.100">
    <property type="entry name" value="Chondroitin AC/alginate lyase"/>
    <property type="match status" value="1"/>
</dbReference>
<evidence type="ECO:0000259" key="3">
    <source>
        <dbReference type="Pfam" id="PF05426"/>
    </source>
</evidence>
<dbReference type="GO" id="GO:0042597">
    <property type="term" value="C:periplasmic space"/>
    <property type="evidence" value="ECO:0007669"/>
    <property type="project" value="InterPro"/>
</dbReference>
<accession>A0A0P0GUF5</accession>
<proteinExistence type="predicted"/>
<dbReference type="GO" id="GO:0016829">
    <property type="term" value="F:lyase activity"/>
    <property type="evidence" value="ECO:0007669"/>
    <property type="project" value="UniProtKB-KW"/>
</dbReference>
<dbReference type="RefSeq" id="WP_033160559.1">
    <property type="nucleotide sequence ID" value="NZ_CP012801.1"/>
</dbReference>
<evidence type="ECO:0000313" key="4">
    <source>
        <dbReference type="EMBL" id="ALJ62036.1"/>
    </source>
</evidence>
<feature type="domain" description="Alginate lyase" evidence="3">
    <location>
        <begin position="90"/>
        <end position="294"/>
    </location>
</feature>
<keyword evidence="2 4" id="KW-0456">Lyase</keyword>
<dbReference type="AlphaFoldDB" id="A0A0P0GUF5"/>
<protein>
    <submittedName>
        <fullName evidence="4">Alginate lyase</fullName>
    </submittedName>
</protein>
<dbReference type="SUPFAM" id="SSF48230">
    <property type="entry name" value="Chondroitin AC/alginate lyase"/>
    <property type="match status" value="1"/>
</dbReference>
<evidence type="ECO:0000313" key="5">
    <source>
        <dbReference type="Proteomes" id="UP000061809"/>
    </source>
</evidence>
<dbReference type="InterPro" id="IPR008929">
    <property type="entry name" value="Chondroitin_lyas"/>
</dbReference>
<dbReference type="Proteomes" id="UP000061809">
    <property type="component" value="Chromosome"/>
</dbReference>
<dbReference type="InterPro" id="IPR008397">
    <property type="entry name" value="Alginate_lyase_dom"/>
</dbReference>